<sequence>MTVNGVGTSSAAGALYDISQLFSTQNTTALAGGTDATSAAPATGDSARISGPGKLLGELQQLAAQDPTKFKDVTADIASKLQTAATQATGAPADLLTALANKFQAASDTGSASGLVPAHHHHHHAGAYNPSGQAVAASVASAPVTGVDLQQLFNSISTEVAQAVGA</sequence>
<dbReference type="RefSeq" id="WP_210654289.1">
    <property type="nucleotide sequence ID" value="NZ_JAGKQQ010000001.1"/>
</dbReference>
<accession>A0ABS5BRC8</accession>
<evidence type="ECO:0000313" key="2">
    <source>
        <dbReference type="EMBL" id="MBP3956266.1"/>
    </source>
</evidence>
<keyword evidence="3" id="KW-1185">Reference proteome</keyword>
<reference evidence="2 3" key="1">
    <citation type="submission" date="2021-04" db="EMBL/GenBank/DDBJ databases">
        <authorList>
            <person name="Ivanova A."/>
        </authorList>
    </citation>
    <scope>NUCLEOTIDE SEQUENCE [LARGE SCALE GENOMIC DNA]</scope>
    <source>
        <strain evidence="2 3">G18</strain>
    </source>
</reference>
<gene>
    <name evidence="2" type="ORF">J8F10_13330</name>
</gene>
<organism evidence="2 3">
    <name type="scientific">Gemmata palustris</name>
    <dbReference type="NCBI Taxonomy" id="2822762"/>
    <lineage>
        <taxon>Bacteria</taxon>
        <taxon>Pseudomonadati</taxon>
        <taxon>Planctomycetota</taxon>
        <taxon>Planctomycetia</taxon>
        <taxon>Gemmatales</taxon>
        <taxon>Gemmataceae</taxon>
        <taxon>Gemmata</taxon>
    </lineage>
</organism>
<comment type="caution">
    <text evidence="2">The sequence shown here is derived from an EMBL/GenBank/DDBJ whole genome shotgun (WGS) entry which is preliminary data.</text>
</comment>
<protein>
    <submittedName>
        <fullName evidence="2">Uncharacterized protein</fullName>
    </submittedName>
</protein>
<evidence type="ECO:0000313" key="3">
    <source>
        <dbReference type="Proteomes" id="UP000676565"/>
    </source>
</evidence>
<dbReference type="EMBL" id="JAGKQQ010000001">
    <property type="protein sequence ID" value="MBP3956266.1"/>
    <property type="molecule type" value="Genomic_DNA"/>
</dbReference>
<name>A0ABS5BRC8_9BACT</name>
<proteinExistence type="predicted"/>
<evidence type="ECO:0000256" key="1">
    <source>
        <dbReference type="SAM" id="MobiDB-lite"/>
    </source>
</evidence>
<feature type="region of interest" description="Disordered" evidence="1">
    <location>
        <begin position="110"/>
        <end position="129"/>
    </location>
</feature>
<dbReference type="Proteomes" id="UP000676565">
    <property type="component" value="Unassembled WGS sequence"/>
</dbReference>